<sequence length="250" mass="27928">MAIIPIAGKNNDREVAWDGEKHGRHQVRRQAEIVWAVEWAAVLLGLLPFGWLGNHWSHPRKIVAIITSGITFVINLVFIFLYFGKFIFGFYLHNNSFIYTFPLLLVTIGSYFLSTALAHTNEELQQLISQSDDRVKPPVASQKHAFQVLRGRYAAAPQNILLDVDTTTEPEETDPDVEVQVARLLKVCERPLVIRPCDLYTISRSNLLAIVLTVSTYAVILLQFNANNLASGTLALPVNCSCPGRDDASL</sequence>
<comment type="caution">
    <text evidence="2">The sequence shown here is derived from an EMBL/GenBank/DDBJ whole genome shotgun (WGS) entry which is preliminary data.</text>
</comment>
<feature type="transmembrane region" description="Helical" evidence="1">
    <location>
        <begin position="63"/>
        <end position="84"/>
    </location>
</feature>
<feature type="transmembrane region" description="Helical" evidence="1">
    <location>
        <begin position="33"/>
        <end position="51"/>
    </location>
</feature>
<accession>A0A5B7FZE9</accession>
<evidence type="ECO:0000313" key="2">
    <source>
        <dbReference type="EMBL" id="MPC53180.1"/>
    </source>
</evidence>
<dbReference type="EMBL" id="VSRR010011436">
    <property type="protein sequence ID" value="MPC53180.1"/>
    <property type="molecule type" value="Genomic_DNA"/>
</dbReference>
<keyword evidence="1" id="KW-1133">Transmembrane helix</keyword>
<keyword evidence="3" id="KW-1185">Reference proteome</keyword>
<evidence type="ECO:0000256" key="1">
    <source>
        <dbReference type="SAM" id="Phobius"/>
    </source>
</evidence>
<dbReference type="AlphaFoldDB" id="A0A5B7FZE9"/>
<proteinExistence type="predicted"/>
<keyword evidence="1" id="KW-0472">Membrane</keyword>
<name>A0A5B7FZE9_PORTR</name>
<feature type="transmembrane region" description="Helical" evidence="1">
    <location>
        <begin position="96"/>
        <end position="118"/>
    </location>
</feature>
<organism evidence="2 3">
    <name type="scientific">Portunus trituberculatus</name>
    <name type="common">Swimming crab</name>
    <name type="synonym">Neptunus trituberculatus</name>
    <dbReference type="NCBI Taxonomy" id="210409"/>
    <lineage>
        <taxon>Eukaryota</taxon>
        <taxon>Metazoa</taxon>
        <taxon>Ecdysozoa</taxon>
        <taxon>Arthropoda</taxon>
        <taxon>Crustacea</taxon>
        <taxon>Multicrustacea</taxon>
        <taxon>Malacostraca</taxon>
        <taxon>Eumalacostraca</taxon>
        <taxon>Eucarida</taxon>
        <taxon>Decapoda</taxon>
        <taxon>Pleocyemata</taxon>
        <taxon>Brachyura</taxon>
        <taxon>Eubrachyura</taxon>
        <taxon>Portunoidea</taxon>
        <taxon>Portunidae</taxon>
        <taxon>Portuninae</taxon>
        <taxon>Portunus</taxon>
    </lineage>
</organism>
<dbReference type="Proteomes" id="UP000324222">
    <property type="component" value="Unassembled WGS sequence"/>
</dbReference>
<gene>
    <name evidence="2" type="ORF">E2C01_047067</name>
</gene>
<keyword evidence="1" id="KW-0812">Transmembrane</keyword>
<evidence type="ECO:0000313" key="3">
    <source>
        <dbReference type="Proteomes" id="UP000324222"/>
    </source>
</evidence>
<protein>
    <submittedName>
        <fullName evidence="2">Uncharacterized protein</fullName>
    </submittedName>
</protein>
<reference evidence="2 3" key="1">
    <citation type="submission" date="2019-05" db="EMBL/GenBank/DDBJ databases">
        <title>Another draft genome of Portunus trituberculatus and its Hox gene families provides insights of decapod evolution.</title>
        <authorList>
            <person name="Jeong J.-H."/>
            <person name="Song I."/>
            <person name="Kim S."/>
            <person name="Choi T."/>
            <person name="Kim D."/>
            <person name="Ryu S."/>
            <person name="Kim W."/>
        </authorList>
    </citation>
    <scope>NUCLEOTIDE SEQUENCE [LARGE SCALE GENOMIC DNA]</scope>
    <source>
        <tissue evidence="2">Muscle</tissue>
    </source>
</reference>